<dbReference type="AlphaFoldDB" id="A0A653YL76"/>
<reference evidence="1 2" key="1">
    <citation type="submission" date="2019-10" db="EMBL/GenBank/DDBJ databases">
        <authorList>
            <person name="Karimi E."/>
        </authorList>
    </citation>
    <scope>NUCLEOTIDE SEQUENCE [LARGE SCALE GENOMIC DNA]</scope>
    <source>
        <strain evidence="1">Bacillus sp. 348</strain>
    </source>
</reference>
<protein>
    <submittedName>
        <fullName evidence="1">Uncharacterized protein</fullName>
    </submittedName>
</protein>
<sequence length="45" mass="5641">MIDDLWKPCYARNVRNLSNNDEDNIILRIRTFWEENEDEIYRYCT</sequence>
<accession>A0A653YL76</accession>
<evidence type="ECO:0000313" key="1">
    <source>
        <dbReference type="EMBL" id="VXC42602.1"/>
    </source>
</evidence>
<gene>
    <name evidence="1" type="ORF">BACI348_70015</name>
</gene>
<name>A0A653YL76_BACAB</name>
<proteinExistence type="predicted"/>
<evidence type="ECO:0000313" key="2">
    <source>
        <dbReference type="Proteomes" id="UP000433089"/>
    </source>
</evidence>
<dbReference type="Proteomes" id="UP000433089">
    <property type="component" value="Unassembled WGS sequence"/>
</dbReference>
<dbReference type="EMBL" id="CABWLH010000012">
    <property type="protein sequence ID" value="VXC42602.1"/>
    <property type="molecule type" value="Genomic_DNA"/>
</dbReference>
<organism evidence="1 2">
    <name type="scientific">Bacillus altitudinis</name>
    <dbReference type="NCBI Taxonomy" id="293387"/>
    <lineage>
        <taxon>Bacteria</taxon>
        <taxon>Bacillati</taxon>
        <taxon>Bacillota</taxon>
        <taxon>Bacilli</taxon>
        <taxon>Bacillales</taxon>
        <taxon>Bacillaceae</taxon>
        <taxon>Bacillus</taxon>
    </lineage>
</organism>